<keyword evidence="2 3" id="KW-0456">Lyase</keyword>
<dbReference type="HAMAP" id="MF_01830">
    <property type="entry name" value="Hydro_lyase"/>
    <property type="match status" value="1"/>
</dbReference>
<dbReference type="PANTHER" id="PTHR32022:SF10">
    <property type="entry name" value="D-GLUTAMATE CYCLASE, MITOCHONDRIAL"/>
    <property type="match status" value="1"/>
</dbReference>
<name>A0A926P0D0_9HYPH</name>
<dbReference type="RefSeq" id="WP_190291738.1">
    <property type="nucleotide sequence ID" value="NZ_JABFCZ010000012.1"/>
</dbReference>
<evidence type="ECO:0000313" key="5">
    <source>
        <dbReference type="Proteomes" id="UP000598467"/>
    </source>
</evidence>
<sequence>MTASVEFTDLVGQDVAAVREAIRQGRYTGHTAGLASGQLQCNLAILPGELAGDFHEFCRKNPKPCPLAGVSDPGNPHIPRLGAAVDIRTDAALYNIYRNGVLTDQVRDLSDYWRDDLVAFAIGCSFTFENALVKAGIPMRHIERNVTVPMFRTTIETEPCGAFGGGMVVSMRPVSEDRIAEVYSICAAYPLAHGSPIHVGAPQEIGIEAIEKPDWGTPVDIGQGEVPVFWACGVTPQVAIMQARPELSIAHAPGAMLITDVNELTAPIYPYNDNNKPTF</sequence>
<evidence type="ECO:0000256" key="3">
    <source>
        <dbReference type="HAMAP-Rule" id="MF_01830"/>
    </source>
</evidence>
<dbReference type="EMBL" id="JABFCZ010000012">
    <property type="protein sequence ID" value="MBD1546980.1"/>
    <property type="molecule type" value="Genomic_DNA"/>
</dbReference>
<dbReference type="GO" id="GO:0016829">
    <property type="term" value="F:lyase activity"/>
    <property type="evidence" value="ECO:0007669"/>
    <property type="project" value="UniProtKB-KW"/>
</dbReference>
<dbReference type="EC" id="4.2.1.-" evidence="3"/>
<evidence type="ECO:0000313" key="4">
    <source>
        <dbReference type="EMBL" id="MBD1546980.1"/>
    </source>
</evidence>
<organism evidence="4 5">
    <name type="scientific">Roseibium aggregatum</name>
    <dbReference type="NCBI Taxonomy" id="187304"/>
    <lineage>
        <taxon>Bacteria</taxon>
        <taxon>Pseudomonadati</taxon>
        <taxon>Pseudomonadota</taxon>
        <taxon>Alphaproteobacteria</taxon>
        <taxon>Hyphomicrobiales</taxon>
        <taxon>Stappiaceae</taxon>
        <taxon>Roseibium</taxon>
    </lineage>
</organism>
<gene>
    <name evidence="4" type="ORF">HK439_11955</name>
</gene>
<dbReference type="Pfam" id="PF07286">
    <property type="entry name" value="D-Glu_cyclase"/>
    <property type="match status" value="1"/>
</dbReference>
<evidence type="ECO:0000256" key="1">
    <source>
        <dbReference type="ARBA" id="ARBA00007896"/>
    </source>
</evidence>
<dbReference type="SUPFAM" id="SSF160920">
    <property type="entry name" value="PSTPO5379-like"/>
    <property type="match status" value="1"/>
</dbReference>
<evidence type="ECO:0000256" key="2">
    <source>
        <dbReference type="ARBA" id="ARBA00023239"/>
    </source>
</evidence>
<protein>
    <recommendedName>
        <fullName evidence="3">Putative hydro-lyase HK439_11955</fullName>
        <ecNumber evidence="3">4.2.1.-</ecNumber>
    </recommendedName>
</protein>
<dbReference type="InterPro" id="IPR038021">
    <property type="entry name" value="Putative_hydro-lyase"/>
</dbReference>
<dbReference type="Gene3D" id="3.30.2040.10">
    <property type="entry name" value="PSTPO5379-like domain"/>
    <property type="match status" value="1"/>
</dbReference>
<dbReference type="AlphaFoldDB" id="A0A926P0D0"/>
<dbReference type="PANTHER" id="PTHR32022">
    <property type="entry name" value="D-GLUTAMATE CYCLASE, MITOCHONDRIAL"/>
    <property type="match status" value="1"/>
</dbReference>
<dbReference type="InterPro" id="IPR016938">
    <property type="entry name" value="UPF0317"/>
</dbReference>
<reference evidence="4" key="1">
    <citation type="submission" date="2020-05" db="EMBL/GenBank/DDBJ databases">
        <title>Identification of trans-AT polyketide cluster in two marine bacteria, producers of a novel glutaramide-containing polyketide sesbanimide D and analogs.</title>
        <authorList>
            <person name="Kacar D."/>
            <person name="Rodriguez P."/>
            <person name="Canedo L."/>
            <person name="Gonzalez E."/>
            <person name="Galan B."/>
            <person name="De La Calle F."/>
            <person name="Garcia J.L."/>
        </authorList>
    </citation>
    <scope>NUCLEOTIDE SEQUENCE</scope>
    <source>
        <strain evidence="4">PHM038</strain>
    </source>
</reference>
<dbReference type="NCBIfam" id="NF003969">
    <property type="entry name" value="PRK05463.1"/>
    <property type="match status" value="1"/>
</dbReference>
<dbReference type="Gene3D" id="3.40.1640.10">
    <property type="entry name" value="PSTPO5379-like"/>
    <property type="match status" value="1"/>
</dbReference>
<proteinExistence type="inferred from homology"/>
<dbReference type="InterPro" id="IPR009906">
    <property type="entry name" value="D-Glu_cyclase"/>
</dbReference>
<dbReference type="Proteomes" id="UP000598467">
    <property type="component" value="Unassembled WGS sequence"/>
</dbReference>
<comment type="caution">
    <text evidence="4">The sequence shown here is derived from an EMBL/GenBank/DDBJ whole genome shotgun (WGS) entry which is preliminary data.</text>
</comment>
<comment type="similarity">
    <text evidence="1 3">Belongs to the D-glutamate cyclase family.</text>
</comment>
<dbReference type="FunFam" id="3.30.2040.10:FF:000001">
    <property type="entry name" value="D-glutamate cyclase, mitochondrial"/>
    <property type="match status" value="1"/>
</dbReference>
<dbReference type="PIRSF" id="PIRSF029755">
    <property type="entry name" value="UCP029755"/>
    <property type="match status" value="1"/>
</dbReference>
<accession>A0A926P0D0</accession>